<dbReference type="EMBL" id="JBHSJF010000006">
    <property type="protein sequence ID" value="MFC5068073.1"/>
    <property type="molecule type" value="Genomic_DNA"/>
</dbReference>
<feature type="signal peptide" evidence="1">
    <location>
        <begin position="1"/>
        <end position="27"/>
    </location>
</feature>
<evidence type="ECO:0000313" key="2">
    <source>
        <dbReference type="EMBL" id="MFC5068073.1"/>
    </source>
</evidence>
<dbReference type="RefSeq" id="WP_114957572.1">
    <property type="nucleotide sequence ID" value="NZ_JBHSJF010000006.1"/>
</dbReference>
<name>A0ABV9Z2P9_9HYPH</name>
<protein>
    <recommendedName>
        <fullName evidence="4">Lipocalin-like domain-containing protein</fullName>
    </recommendedName>
</protein>
<accession>A0ABV9Z2P9</accession>
<reference evidence="3" key="1">
    <citation type="journal article" date="2019" name="Int. J. Syst. Evol. Microbiol.">
        <title>The Global Catalogue of Microorganisms (GCM) 10K type strain sequencing project: providing services to taxonomists for standard genome sequencing and annotation.</title>
        <authorList>
            <consortium name="The Broad Institute Genomics Platform"/>
            <consortium name="The Broad Institute Genome Sequencing Center for Infectious Disease"/>
            <person name="Wu L."/>
            <person name="Ma J."/>
        </authorList>
    </citation>
    <scope>NUCLEOTIDE SEQUENCE [LARGE SCALE GENOMIC DNA]</scope>
    <source>
        <strain evidence="3">CGMCC 1.16444</strain>
    </source>
</reference>
<organism evidence="2 3">
    <name type="scientific">Flaviflagellibacter deserti</name>
    <dbReference type="NCBI Taxonomy" id="2267266"/>
    <lineage>
        <taxon>Bacteria</taxon>
        <taxon>Pseudomonadati</taxon>
        <taxon>Pseudomonadota</taxon>
        <taxon>Alphaproteobacteria</taxon>
        <taxon>Hyphomicrobiales</taxon>
        <taxon>Flaviflagellibacter</taxon>
    </lineage>
</organism>
<evidence type="ECO:0000313" key="3">
    <source>
        <dbReference type="Proteomes" id="UP001595796"/>
    </source>
</evidence>
<feature type="chain" id="PRO_5045810171" description="Lipocalin-like domain-containing protein" evidence="1">
    <location>
        <begin position="28"/>
        <end position="165"/>
    </location>
</feature>
<keyword evidence="3" id="KW-1185">Reference proteome</keyword>
<proteinExistence type="predicted"/>
<dbReference type="Proteomes" id="UP001595796">
    <property type="component" value="Unassembled WGS sequence"/>
</dbReference>
<evidence type="ECO:0008006" key="4">
    <source>
        <dbReference type="Google" id="ProtNLM"/>
    </source>
</evidence>
<comment type="caution">
    <text evidence="2">The sequence shown here is derived from an EMBL/GenBank/DDBJ whole genome shotgun (WGS) entry which is preliminary data.</text>
</comment>
<evidence type="ECO:0000256" key="1">
    <source>
        <dbReference type="SAM" id="SignalP"/>
    </source>
</evidence>
<sequence>MLNTGAGHARWVALAAFLFAGAVPAAAGPFSAFPGTWNGDGTIAYSDGTKERIRCKTVYSVTTPDATDLNVAFSCNSDNYRFELNGKMTADSSGALSGLWSETTRSVNGKVTGQVREQRIMIRIDAAGFGATLNLVTKDDRQQMKMDSAGGGSTATANINLRLAK</sequence>
<gene>
    <name evidence="2" type="ORF">ACFPFW_08590</name>
</gene>
<keyword evidence="1" id="KW-0732">Signal</keyword>